<dbReference type="EMBL" id="JABFDB010000013">
    <property type="protein sequence ID" value="NYZ21680.1"/>
    <property type="molecule type" value="Genomic_DNA"/>
</dbReference>
<organism evidence="1 2">
    <name type="scientific">Azospirillum oleiclasticum</name>
    <dbReference type="NCBI Taxonomy" id="2735135"/>
    <lineage>
        <taxon>Bacteria</taxon>
        <taxon>Pseudomonadati</taxon>
        <taxon>Pseudomonadota</taxon>
        <taxon>Alphaproteobacteria</taxon>
        <taxon>Rhodospirillales</taxon>
        <taxon>Azospirillaceae</taxon>
        <taxon>Azospirillum</taxon>
    </lineage>
</organism>
<sequence>MVPDRFLALARSLLTTEGAEAEERFRGVAHAAYYASYHLIARHYGLDPLNRRQARHDPLLARLRDDPADALLVSIGRDALPLLHAMRTRADYDLGIRFGHEAAAEALAEAERLFAAGPAVDAR</sequence>
<name>A0ABX2TG68_9PROT</name>
<proteinExistence type="predicted"/>
<reference evidence="1 2" key="1">
    <citation type="submission" date="2020-05" db="EMBL/GenBank/DDBJ databases">
        <title>Azospirillum oleiclasticum sp. nov, a nitrogen-fixing and heavy crude oil-emulsifying bacterium isolated from the crude oil of Yumen Oilfield.</title>
        <authorList>
            <person name="Wu D."/>
            <person name="Cai M."/>
            <person name="Zhang X."/>
        </authorList>
    </citation>
    <scope>NUCLEOTIDE SEQUENCE [LARGE SCALE GENOMIC DNA]</scope>
    <source>
        <strain evidence="1 2">ROY-1-1-2</strain>
    </source>
</reference>
<dbReference type="Proteomes" id="UP000584642">
    <property type="component" value="Unassembled WGS sequence"/>
</dbReference>
<evidence type="ECO:0008006" key="3">
    <source>
        <dbReference type="Google" id="ProtNLM"/>
    </source>
</evidence>
<evidence type="ECO:0000313" key="2">
    <source>
        <dbReference type="Proteomes" id="UP000584642"/>
    </source>
</evidence>
<protein>
    <recommendedName>
        <fullName evidence="3">HEPN domain-containing protein</fullName>
    </recommendedName>
</protein>
<accession>A0ABX2TG68</accession>
<gene>
    <name evidence="1" type="ORF">HND93_18355</name>
</gene>
<dbReference type="RefSeq" id="WP_180283458.1">
    <property type="nucleotide sequence ID" value="NZ_JABFDB010000013.1"/>
</dbReference>
<comment type="caution">
    <text evidence="1">The sequence shown here is derived from an EMBL/GenBank/DDBJ whole genome shotgun (WGS) entry which is preliminary data.</text>
</comment>
<evidence type="ECO:0000313" key="1">
    <source>
        <dbReference type="EMBL" id="NYZ21680.1"/>
    </source>
</evidence>
<keyword evidence="2" id="KW-1185">Reference proteome</keyword>
<dbReference type="Gene3D" id="1.20.120.330">
    <property type="entry name" value="Nucleotidyltransferases domain 2"/>
    <property type="match status" value="1"/>
</dbReference>